<dbReference type="OrthoDB" id="10044505at2759"/>
<dbReference type="InterPro" id="IPR014784">
    <property type="entry name" value="Cu2_ascorb_mOase-like_C"/>
</dbReference>
<keyword evidence="3 9" id="KW-0732">Signal</keyword>
<evidence type="ECO:0000256" key="7">
    <source>
        <dbReference type="ARBA" id="ARBA00023157"/>
    </source>
</evidence>
<dbReference type="PANTHER" id="PTHR10680:SF14">
    <property type="entry name" value="PEPTIDYL-GLYCINE ALPHA-AMIDATING MONOOXYGENASE"/>
    <property type="match status" value="1"/>
</dbReference>
<evidence type="ECO:0000313" key="13">
    <source>
        <dbReference type="Proteomes" id="UP000678499"/>
    </source>
</evidence>
<dbReference type="InterPro" id="IPR008977">
    <property type="entry name" value="PHM/PNGase_F_dom_sf"/>
</dbReference>
<reference evidence="12" key="1">
    <citation type="submission" date="2020-11" db="EMBL/GenBank/DDBJ databases">
        <authorList>
            <person name="Tran Van P."/>
        </authorList>
    </citation>
    <scope>NUCLEOTIDE SEQUENCE</scope>
</reference>
<evidence type="ECO:0000256" key="1">
    <source>
        <dbReference type="ARBA" id="ARBA00001973"/>
    </source>
</evidence>
<dbReference type="GO" id="GO:0005507">
    <property type="term" value="F:copper ion binding"/>
    <property type="evidence" value="ECO:0007669"/>
    <property type="project" value="InterPro"/>
</dbReference>
<dbReference type="InterPro" id="IPR014783">
    <property type="entry name" value="Cu2_ascorb_mOase_CS-2"/>
</dbReference>
<proteinExistence type="predicted"/>
<dbReference type="Gene3D" id="2.60.120.230">
    <property type="match status" value="1"/>
</dbReference>
<organism evidence="12">
    <name type="scientific">Notodromas monacha</name>
    <dbReference type="NCBI Taxonomy" id="399045"/>
    <lineage>
        <taxon>Eukaryota</taxon>
        <taxon>Metazoa</taxon>
        <taxon>Ecdysozoa</taxon>
        <taxon>Arthropoda</taxon>
        <taxon>Crustacea</taxon>
        <taxon>Oligostraca</taxon>
        <taxon>Ostracoda</taxon>
        <taxon>Podocopa</taxon>
        <taxon>Podocopida</taxon>
        <taxon>Cypridocopina</taxon>
        <taxon>Cypridoidea</taxon>
        <taxon>Cyprididae</taxon>
        <taxon>Notodromas</taxon>
    </lineage>
</organism>
<keyword evidence="13" id="KW-1185">Reference proteome</keyword>
<feature type="domain" description="Copper type II ascorbate-dependent monooxygenase C-terminal" evidence="11">
    <location>
        <begin position="432"/>
        <end position="495"/>
    </location>
</feature>
<keyword evidence="4" id="KW-0560">Oxidoreductase</keyword>
<name>A0A7R9GF34_9CRUS</name>
<dbReference type="GO" id="GO:0005576">
    <property type="term" value="C:extracellular region"/>
    <property type="evidence" value="ECO:0007669"/>
    <property type="project" value="TreeGrafter"/>
</dbReference>
<evidence type="ECO:0000313" key="12">
    <source>
        <dbReference type="EMBL" id="CAD7280125.1"/>
    </source>
</evidence>
<dbReference type="GO" id="GO:0016715">
    <property type="term" value="F:oxidoreductase activity, acting on paired donors, with incorporation or reduction of molecular oxygen, reduced ascorbate as one donor, and incorporation of one atom of oxygen"/>
    <property type="evidence" value="ECO:0007669"/>
    <property type="project" value="InterPro"/>
</dbReference>
<dbReference type="InterPro" id="IPR024548">
    <property type="entry name" value="Cu2_monoox_C"/>
</dbReference>
<evidence type="ECO:0000256" key="8">
    <source>
        <dbReference type="ARBA" id="ARBA00023180"/>
    </source>
</evidence>
<evidence type="ECO:0000256" key="5">
    <source>
        <dbReference type="ARBA" id="ARBA00023008"/>
    </source>
</evidence>
<keyword evidence="5" id="KW-0186">Copper</keyword>
<dbReference type="Pfam" id="PF03712">
    <property type="entry name" value="Cu2_monoox_C"/>
    <property type="match status" value="2"/>
</dbReference>
<dbReference type="EMBL" id="CAJPEX010001959">
    <property type="protein sequence ID" value="CAG0920277.1"/>
    <property type="molecule type" value="Genomic_DNA"/>
</dbReference>
<dbReference type="Gene3D" id="2.60.120.310">
    <property type="entry name" value="Copper type II, ascorbate-dependent monooxygenase, N-terminal domain"/>
    <property type="match status" value="2"/>
</dbReference>
<dbReference type="SUPFAM" id="SSF49742">
    <property type="entry name" value="PHM/PNGase F"/>
    <property type="match status" value="4"/>
</dbReference>
<evidence type="ECO:0000259" key="11">
    <source>
        <dbReference type="Pfam" id="PF03712"/>
    </source>
</evidence>
<keyword evidence="2" id="KW-0479">Metal-binding</keyword>
<evidence type="ECO:0000256" key="4">
    <source>
        <dbReference type="ARBA" id="ARBA00023002"/>
    </source>
</evidence>
<keyword evidence="6" id="KW-0503">Monooxygenase</keyword>
<keyword evidence="8" id="KW-0325">Glycoprotein</keyword>
<dbReference type="Pfam" id="PF01082">
    <property type="entry name" value="Cu2_monooxygen"/>
    <property type="match status" value="2"/>
</dbReference>
<feature type="signal peptide" evidence="9">
    <location>
        <begin position="1"/>
        <end position="26"/>
    </location>
</feature>
<feature type="domain" description="Copper type II ascorbate-dependent monooxygenase C-terminal" evidence="11">
    <location>
        <begin position="189"/>
        <end position="292"/>
    </location>
</feature>
<feature type="domain" description="Copper type II ascorbate-dependent monooxygenase N-terminal" evidence="10">
    <location>
        <begin position="51"/>
        <end position="184"/>
    </location>
</feature>
<evidence type="ECO:0000256" key="2">
    <source>
        <dbReference type="ARBA" id="ARBA00022723"/>
    </source>
</evidence>
<evidence type="ECO:0000256" key="3">
    <source>
        <dbReference type="ARBA" id="ARBA00022729"/>
    </source>
</evidence>
<protein>
    <recommendedName>
        <fullName evidence="14">Peptidylglycine monooxygenase</fullName>
    </recommendedName>
</protein>
<dbReference type="InterPro" id="IPR036939">
    <property type="entry name" value="Cu2_ascorb_mOase_N_sf"/>
</dbReference>
<feature type="chain" id="PRO_5036403260" description="Peptidylglycine monooxygenase" evidence="9">
    <location>
        <begin position="27"/>
        <end position="545"/>
    </location>
</feature>
<dbReference type="EMBL" id="OA883996">
    <property type="protein sequence ID" value="CAD7280125.1"/>
    <property type="molecule type" value="Genomic_DNA"/>
</dbReference>
<sequence length="545" mass="60879">MGSKVLKVVLLAWTWCLLAGFALVLASPADEADPEEGIQEEIVANQGFYPLLMPNVHPPSDESYLCTPIKLNPDQTYYITGFRPNATAATAHHMLIYGCDSKPGSSKAVWPNATAATAHHMNCGEMSRSFGSGMDVAKPCSGSSRVVYAWAMDAPALVLPPEVGFKVGAGSDINYLVLQVHYATIAPFKGQVVSGYRVRKTEDSGYDWQLIGKQDPQLPQMFYPAQNELQIRQGDIIASRCTMKSNRMRITTVGPTNRHEMCNFYMMYWVDGGNPLEQKYCQTAGPPLFYWSWYGLRNIPQDASVLDDLVLASTDYEADPEDIEEEIAPNHGFIPFLMPNIRPSVYISGQMRQLQRKCGMVCSGRSRVMYGWAKDAPELFLPPEVGFNVGRGSGLKYLVLQVHYSNVAPFKGGKRDNSGVFLHYTTEPQPKSAGVFMLSTGGVIKPHSTAHMESACQIKEDKVIHPFAFRTHTHTLGFEMHNEERTEDNHNRGINKLARNVQFLHDVLGRWRKSLEAGALHISWSSIVFLVMVWTEKHPKRRLTA</sequence>
<evidence type="ECO:0000256" key="9">
    <source>
        <dbReference type="SAM" id="SignalP"/>
    </source>
</evidence>
<dbReference type="InterPro" id="IPR000323">
    <property type="entry name" value="Cu2_ascorb_mOase_N"/>
</dbReference>
<evidence type="ECO:0000259" key="10">
    <source>
        <dbReference type="Pfam" id="PF01082"/>
    </source>
</evidence>
<dbReference type="PANTHER" id="PTHR10680">
    <property type="entry name" value="PEPTIDYL-GLYCINE ALPHA-AMIDATING MONOOXYGENASE"/>
    <property type="match status" value="1"/>
</dbReference>
<feature type="domain" description="Copper type II ascorbate-dependent monooxygenase N-terminal" evidence="10">
    <location>
        <begin position="361"/>
        <end position="408"/>
    </location>
</feature>
<dbReference type="AlphaFoldDB" id="A0A7R9GF34"/>
<evidence type="ECO:0008006" key="14">
    <source>
        <dbReference type="Google" id="ProtNLM"/>
    </source>
</evidence>
<keyword evidence="7" id="KW-1015">Disulfide bond</keyword>
<evidence type="ECO:0000256" key="6">
    <source>
        <dbReference type="ARBA" id="ARBA00023033"/>
    </source>
</evidence>
<dbReference type="PROSITE" id="PS00085">
    <property type="entry name" value="CU2_MONOOXYGENASE_2"/>
    <property type="match status" value="1"/>
</dbReference>
<gene>
    <name evidence="12" type="ORF">NMOB1V02_LOCUS7788</name>
</gene>
<accession>A0A7R9GF34</accession>
<dbReference type="Proteomes" id="UP000678499">
    <property type="component" value="Unassembled WGS sequence"/>
</dbReference>
<comment type="cofactor">
    <cofactor evidence="1">
        <name>Cu(2+)</name>
        <dbReference type="ChEBI" id="CHEBI:29036"/>
    </cofactor>
</comment>